<proteinExistence type="predicted"/>
<evidence type="ECO:0000256" key="2">
    <source>
        <dbReference type="PIRSR" id="PIRSR000443-1"/>
    </source>
</evidence>
<dbReference type="PIRSF" id="PIRSF000443">
    <property type="entry name" value="Homoser_Ac_trans"/>
    <property type="match status" value="1"/>
</dbReference>
<evidence type="ECO:0000313" key="5">
    <source>
        <dbReference type="Proteomes" id="UP000569951"/>
    </source>
</evidence>
<organism evidence="4 5">
    <name type="scientific">Deinobacterium chartae</name>
    <dbReference type="NCBI Taxonomy" id="521158"/>
    <lineage>
        <taxon>Bacteria</taxon>
        <taxon>Thermotogati</taxon>
        <taxon>Deinococcota</taxon>
        <taxon>Deinococci</taxon>
        <taxon>Deinococcales</taxon>
        <taxon>Deinococcaceae</taxon>
        <taxon>Deinobacterium</taxon>
    </lineage>
</organism>
<protein>
    <submittedName>
        <fullName evidence="4">Homoserine O-acetyltransferase</fullName>
        <ecNumber evidence="4">2.3.1.31</ecNumber>
    </submittedName>
</protein>
<feature type="active site" evidence="2">
    <location>
        <position position="322"/>
    </location>
</feature>
<dbReference type="PANTHER" id="PTHR32268:SF11">
    <property type="entry name" value="HOMOSERINE O-ACETYLTRANSFERASE"/>
    <property type="match status" value="1"/>
</dbReference>
<feature type="active site" description="Nucleophile" evidence="2">
    <location>
        <position position="150"/>
    </location>
</feature>
<name>A0A841I4E0_9DEIO</name>
<dbReference type="Pfam" id="PF00561">
    <property type="entry name" value="Abhydrolase_1"/>
    <property type="match status" value="1"/>
</dbReference>
<gene>
    <name evidence="4" type="ORF">HNR42_002287</name>
</gene>
<dbReference type="InterPro" id="IPR008220">
    <property type="entry name" value="HAT_MetX-like"/>
</dbReference>
<dbReference type="InterPro" id="IPR029058">
    <property type="entry name" value="AB_hydrolase_fold"/>
</dbReference>
<dbReference type="AlphaFoldDB" id="A0A841I4E0"/>
<comment type="caution">
    <text evidence="4">The sequence shown here is derived from an EMBL/GenBank/DDBJ whole genome shotgun (WGS) entry which is preliminary data.</text>
</comment>
<reference evidence="4 5" key="1">
    <citation type="submission" date="2020-08" db="EMBL/GenBank/DDBJ databases">
        <title>Genomic Encyclopedia of Type Strains, Phase IV (KMG-IV): sequencing the most valuable type-strain genomes for metagenomic binning, comparative biology and taxonomic classification.</title>
        <authorList>
            <person name="Goeker M."/>
        </authorList>
    </citation>
    <scope>NUCLEOTIDE SEQUENCE [LARGE SCALE GENOMIC DNA]</scope>
    <source>
        <strain evidence="4 5">DSM 21458</strain>
    </source>
</reference>
<dbReference type="GO" id="GO:0009086">
    <property type="term" value="P:methionine biosynthetic process"/>
    <property type="evidence" value="ECO:0007669"/>
    <property type="project" value="TreeGrafter"/>
</dbReference>
<accession>A0A841I4E0</accession>
<sequence length="341" mass="37309">MKPEALVLETEHRFDSGARLPIRLGAESYGRLNARRDNAVLICHYYTGTMHAAGRYSRSELEQPGWWDALIGPGRAIDTDRFFVVCLNTPANVQSRDPRVITSGPDTAAPDGQPWGARFPDFGLGDVVELQRALMQQLGIRGWYAVLGPSLGGMQTLHWGARYPELAPRLGIVAAAPQAGAAVKQAFYPLLELIGRCAPDEPTGLREALRLISFFGLGSDGLRRNFEIPDLDFETYLGSRAQVASLQHILAIGRMVCQHDLEVYRPLPETARMWAARGTRVLTVAVRGDQFFSAGHIRAFAGLLAHEGVSSAHLEVDSELGHLACVSETVLFEAAVRELLA</sequence>
<dbReference type="GO" id="GO:0004414">
    <property type="term" value="F:homoserine O-acetyltransferase activity"/>
    <property type="evidence" value="ECO:0007669"/>
    <property type="project" value="UniProtKB-EC"/>
</dbReference>
<dbReference type="SUPFAM" id="SSF53474">
    <property type="entry name" value="alpha/beta-Hydrolases"/>
    <property type="match status" value="1"/>
</dbReference>
<keyword evidence="5" id="KW-1185">Reference proteome</keyword>
<dbReference type="InterPro" id="IPR000073">
    <property type="entry name" value="AB_hydrolase_1"/>
</dbReference>
<keyword evidence="1 4" id="KW-0808">Transferase</keyword>
<feature type="active site" evidence="2">
    <location>
        <position position="289"/>
    </location>
</feature>
<feature type="domain" description="AB hydrolase-1" evidence="3">
    <location>
        <begin position="40"/>
        <end position="175"/>
    </location>
</feature>
<keyword evidence="4" id="KW-0012">Acyltransferase</keyword>
<dbReference type="Proteomes" id="UP000569951">
    <property type="component" value="Unassembled WGS sequence"/>
</dbReference>
<dbReference type="GO" id="GO:0009092">
    <property type="term" value="P:homoserine metabolic process"/>
    <property type="evidence" value="ECO:0007669"/>
    <property type="project" value="TreeGrafter"/>
</dbReference>
<dbReference type="Gene3D" id="3.40.50.1820">
    <property type="entry name" value="alpha/beta hydrolase"/>
    <property type="match status" value="1"/>
</dbReference>
<evidence type="ECO:0000256" key="1">
    <source>
        <dbReference type="ARBA" id="ARBA00022679"/>
    </source>
</evidence>
<dbReference type="PANTHER" id="PTHR32268">
    <property type="entry name" value="HOMOSERINE O-ACETYLTRANSFERASE"/>
    <property type="match status" value="1"/>
</dbReference>
<evidence type="ECO:0000259" key="3">
    <source>
        <dbReference type="Pfam" id="PF00561"/>
    </source>
</evidence>
<dbReference type="EMBL" id="JACHHG010000008">
    <property type="protein sequence ID" value="MBB6098852.1"/>
    <property type="molecule type" value="Genomic_DNA"/>
</dbReference>
<evidence type="ECO:0000313" key="4">
    <source>
        <dbReference type="EMBL" id="MBB6098852.1"/>
    </source>
</evidence>
<dbReference type="EC" id="2.3.1.31" evidence="4"/>
<dbReference type="RefSeq" id="WP_183987608.1">
    <property type="nucleotide sequence ID" value="NZ_JACHHG010000008.1"/>
</dbReference>